<name>A0A1H7M9L0_STRJI</name>
<dbReference type="InterPro" id="IPR010958">
    <property type="entry name" value="Chorismate_mutase_highGC-bac"/>
</dbReference>
<evidence type="ECO:0000313" key="3">
    <source>
        <dbReference type="Proteomes" id="UP000183015"/>
    </source>
</evidence>
<dbReference type="Gene3D" id="1.20.59.10">
    <property type="entry name" value="Chorismate mutase"/>
    <property type="match status" value="1"/>
</dbReference>
<dbReference type="InterPro" id="IPR036979">
    <property type="entry name" value="CM_dom_sf"/>
</dbReference>
<feature type="domain" description="Chorismate mutase" evidence="1">
    <location>
        <begin position="46"/>
        <end position="127"/>
    </location>
</feature>
<dbReference type="OrthoDB" id="3213864at2"/>
<dbReference type="SMART" id="SM00830">
    <property type="entry name" value="CM_2"/>
    <property type="match status" value="1"/>
</dbReference>
<keyword evidence="3" id="KW-1185">Reference proteome</keyword>
<dbReference type="GO" id="GO:0046417">
    <property type="term" value="P:chorismate metabolic process"/>
    <property type="evidence" value="ECO:0007669"/>
    <property type="project" value="InterPro"/>
</dbReference>
<evidence type="ECO:0000259" key="1">
    <source>
        <dbReference type="PROSITE" id="PS51168"/>
    </source>
</evidence>
<dbReference type="InterPro" id="IPR002701">
    <property type="entry name" value="CM_II_prokaryot"/>
</dbReference>
<dbReference type="RefSeq" id="WP_082015249.1">
    <property type="nucleotide sequence ID" value="NZ_BBPN01000023.1"/>
</dbReference>
<proteinExistence type="predicted"/>
<dbReference type="AlphaFoldDB" id="A0A1H7M9L0"/>
<dbReference type="GO" id="GO:0004106">
    <property type="term" value="F:chorismate mutase activity"/>
    <property type="evidence" value="ECO:0007669"/>
    <property type="project" value="InterPro"/>
</dbReference>
<protein>
    <submittedName>
        <fullName evidence="2">Chorismate mutase</fullName>
    </submittedName>
</protein>
<evidence type="ECO:0000313" key="2">
    <source>
        <dbReference type="EMBL" id="SEL07854.1"/>
    </source>
</evidence>
<dbReference type="NCBIfam" id="NF005894">
    <property type="entry name" value="PRK07857.1"/>
    <property type="match status" value="1"/>
</dbReference>
<dbReference type="SUPFAM" id="SSF48600">
    <property type="entry name" value="Chorismate mutase II"/>
    <property type="match status" value="1"/>
</dbReference>
<dbReference type="InterPro" id="IPR036263">
    <property type="entry name" value="Chorismate_II_sf"/>
</dbReference>
<gene>
    <name evidence="2" type="ORF">SAMN05414137_105256</name>
</gene>
<dbReference type="Proteomes" id="UP000183015">
    <property type="component" value="Unassembled WGS sequence"/>
</dbReference>
<dbReference type="EMBL" id="FOAZ01000005">
    <property type="protein sequence ID" value="SEL07854.1"/>
    <property type="molecule type" value="Genomic_DNA"/>
</dbReference>
<accession>A0A1H7M9L0</accession>
<dbReference type="STRING" id="235985.SAMN05414137_105256"/>
<dbReference type="NCBIfam" id="TIGR01808">
    <property type="entry name" value="CM_M_hiGC-arch"/>
    <property type="match status" value="1"/>
</dbReference>
<dbReference type="eggNOG" id="COG1605">
    <property type="taxonomic scope" value="Bacteria"/>
</dbReference>
<dbReference type="Pfam" id="PF01817">
    <property type="entry name" value="CM_2"/>
    <property type="match status" value="1"/>
</dbReference>
<organism evidence="2 3">
    <name type="scientific">Streptacidiphilus jiangxiensis</name>
    <dbReference type="NCBI Taxonomy" id="235985"/>
    <lineage>
        <taxon>Bacteria</taxon>
        <taxon>Bacillati</taxon>
        <taxon>Actinomycetota</taxon>
        <taxon>Actinomycetes</taxon>
        <taxon>Kitasatosporales</taxon>
        <taxon>Streptomycetaceae</taxon>
        <taxon>Streptacidiphilus</taxon>
    </lineage>
</organism>
<dbReference type="PROSITE" id="PS51168">
    <property type="entry name" value="CHORISMATE_MUT_2"/>
    <property type="match status" value="1"/>
</dbReference>
<reference evidence="3" key="1">
    <citation type="submission" date="2016-10" db="EMBL/GenBank/DDBJ databases">
        <authorList>
            <person name="Varghese N."/>
        </authorList>
    </citation>
    <scope>NUCLEOTIDE SEQUENCE [LARGE SCALE GENOMIC DNA]</scope>
    <source>
        <strain evidence="3">DSM 45096 / BCRC 16803 / CGMCC 4.1857 / CIP 109030 / JCM 12277 / KCTC 19219 / NBRC 100920 / 33214</strain>
    </source>
</reference>
<sequence length="127" mass="13249">MSPDTLSPDTLNPATSADATVNPATSADATLAPADVAVDPAALTKAQADAVIAGARARIDELDTRILDLVRRRVAVSAEVQAARIAAGGPRLSLTREMEILDRYRAQLGASGTEIAMLLLELCRGRV</sequence>